<sequence length="182" mass="21798">MLYELIKDIFVPILSPTIAIVTLILVAVKERDKIRIQKEQELESQINSIERELFSIRETYELLGIKIKNKEEIEEQRVVIFRESFERFFSLINNSPFLYESYFSLNKKHINPDRLPLLLPELHARLCIFSQKQIIDKFILFSLYILLYARKKENEDLEEVKIINDIFKVSPELYSAWWNENA</sequence>
<keyword evidence="1" id="KW-0812">Transmembrane</keyword>
<dbReference type="KEGG" id="pdv:FFU37_06955"/>
<dbReference type="AlphaFoldDB" id="A0A4P9J067"/>
<reference evidence="2 3" key="1">
    <citation type="submission" date="2019-05" db="EMBL/GenBank/DDBJ databases">
        <title>Complete genome sequence of Pseudoalteromonas sp. 16-SW-7(T) isolated from the Okhotsk Sea, Russia.</title>
        <authorList>
            <person name="Nguyen T.H."/>
            <person name="Nedashkovskaya O.I."/>
            <person name="Kim S.-G."/>
        </authorList>
    </citation>
    <scope>NUCLEOTIDE SEQUENCE [LARGE SCALE GENOMIC DNA]</scope>
    <source>
        <strain evidence="2 3">16-SW-7</strain>
    </source>
</reference>
<organism evidence="2 3">
    <name type="scientific">Pseudoalteromonas distincta</name>
    <dbReference type="NCBI Taxonomy" id="77608"/>
    <lineage>
        <taxon>Bacteria</taxon>
        <taxon>Pseudomonadati</taxon>
        <taxon>Pseudomonadota</taxon>
        <taxon>Gammaproteobacteria</taxon>
        <taxon>Alteromonadales</taxon>
        <taxon>Pseudoalteromonadaceae</taxon>
        <taxon>Pseudoalteromonas</taxon>
    </lineage>
</organism>
<proteinExistence type="predicted"/>
<evidence type="ECO:0000313" key="2">
    <source>
        <dbReference type="EMBL" id="QCU74220.1"/>
    </source>
</evidence>
<evidence type="ECO:0000313" key="3">
    <source>
        <dbReference type="Proteomes" id="UP000310065"/>
    </source>
</evidence>
<protein>
    <submittedName>
        <fullName evidence="2">Uncharacterized protein</fullName>
    </submittedName>
</protein>
<name>A0A4P9J067_9GAMM</name>
<evidence type="ECO:0000256" key="1">
    <source>
        <dbReference type="SAM" id="Phobius"/>
    </source>
</evidence>
<feature type="transmembrane region" description="Helical" evidence="1">
    <location>
        <begin position="6"/>
        <end position="28"/>
    </location>
</feature>
<keyword evidence="1" id="KW-0472">Membrane</keyword>
<keyword evidence="1" id="KW-1133">Transmembrane helix</keyword>
<dbReference type="GeneID" id="88775381"/>
<accession>A0A4P9J067</accession>
<gene>
    <name evidence="2" type="ORF">FFU37_06955</name>
</gene>
<dbReference type="RefSeq" id="WP_138489082.1">
    <property type="nucleotide sequence ID" value="NZ_CP040558.1"/>
</dbReference>
<dbReference type="EMBL" id="CP040558">
    <property type="protein sequence ID" value="QCU74220.1"/>
    <property type="molecule type" value="Genomic_DNA"/>
</dbReference>
<dbReference type="Proteomes" id="UP000310065">
    <property type="component" value="Chromosome L1"/>
</dbReference>